<evidence type="ECO:0000313" key="8">
    <source>
        <dbReference type="Proteomes" id="UP001357485"/>
    </source>
</evidence>
<dbReference type="Pfam" id="PF01490">
    <property type="entry name" value="Aa_trans"/>
    <property type="match status" value="1"/>
</dbReference>
<feature type="transmembrane region" description="Helical" evidence="5">
    <location>
        <begin position="26"/>
        <end position="50"/>
    </location>
</feature>
<keyword evidence="2 5" id="KW-0812">Transmembrane</keyword>
<evidence type="ECO:0000256" key="5">
    <source>
        <dbReference type="SAM" id="Phobius"/>
    </source>
</evidence>
<feature type="transmembrane region" description="Helical" evidence="5">
    <location>
        <begin position="70"/>
        <end position="89"/>
    </location>
</feature>
<comment type="caution">
    <text evidence="7">The sequence shown here is derived from an EMBL/GenBank/DDBJ whole genome shotgun (WGS) entry which is preliminary data.</text>
</comment>
<protein>
    <recommendedName>
        <fullName evidence="6">Amino acid transporter transmembrane domain-containing protein</fullName>
    </recommendedName>
</protein>
<name>A0ABR0LKV5_9PEZI</name>
<dbReference type="InterPro" id="IPR013057">
    <property type="entry name" value="AA_transpt_TM"/>
</dbReference>
<keyword evidence="3 5" id="KW-1133">Transmembrane helix</keyword>
<proteinExistence type="predicted"/>
<comment type="subcellular location">
    <subcellularLocation>
        <location evidence="1">Membrane</location>
    </subcellularLocation>
</comment>
<evidence type="ECO:0000313" key="7">
    <source>
        <dbReference type="EMBL" id="KAK5190249.1"/>
    </source>
</evidence>
<dbReference type="EMBL" id="JAVRRA010018155">
    <property type="protein sequence ID" value="KAK5190249.1"/>
    <property type="molecule type" value="Genomic_DNA"/>
</dbReference>
<feature type="domain" description="Amino acid transporter transmembrane" evidence="6">
    <location>
        <begin position="4"/>
        <end position="89"/>
    </location>
</feature>
<evidence type="ECO:0000256" key="2">
    <source>
        <dbReference type="ARBA" id="ARBA00022692"/>
    </source>
</evidence>
<evidence type="ECO:0000259" key="6">
    <source>
        <dbReference type="Pfam" id="PF01490"/>
    </source>
</evidence>
<keyword evidence="4 5" id="KW-0472">Membrane</keyword>
<evidence type="ECO:0000256" key="1">
    <source>
        <dbReference type="ARBA" id="ARBA00004370"/>
    </source>
</evidence>
<evidence type="ECO:0000256" key="4">
    <source>
        <dbReference type="ARBA" id="ARBA00023136"/>
    </source>
</evidence>
<organism evidence="7 8">
    <name type="scientific">Cryomyces antarcticus</name>
    <dbReference type="NCBI Taxonomy" id="329879"/>
    <lineage>
        <taxon>Eukaryota</taxon>
        <taxon>Fungi</taxon>
        <taxon>Dikarya</taxon>
        <taxon>Ascomycota</taxon>
        <taxon>Pezizomycotina</taxon>
        <taxon>Dothideomycetes</taxon>
        <taxon>Dothideomycetes incertae sedis</taxon>
        <taxon>Cryomyces</taxon>
    </lineage>
</organism>
<sequence length="90" mass="10151">MSPWGGHSVFPNIYRDMRHPYKYRKAVNITYVFTYLLDLSMAVAGLLMFGDGVRDEVTSNILLTDGYPQVISVFIVVCVAIIPLTKIPLK</sequence>
<reference evidence="7 8" key="1">
    <citation type="submission" date="2023-08" db="EMBL/GenBank/DDBJ databases">
        <title>Black Yeasts Isolated from many extreme environments.</title>
        <authorList>
            <person name="Coleine C."/>
            <person name="Stajich J.E."/>
            <person name="Selbmann L."/>
        </authorList>
    </citation>
    <scope>NUCLEOTIDE SEQUENCE [LARGE SCALE GENOMIC DNA]</scope>
    <source>
        <strain evidence="7 8">CCFEE 536</strain>
    </source>
</reference>
<evidence type="ECO:0000256" key="3">
    <source>
        <dbReference type="ARBA" id="ARBA00022989"/>
    </source>
</evidence>
<gene>
    <name evidence="7" type="ORF">LTR16_007826</name>
</gene>
<dbReference type="Proteomes" id="UP001357485">
    <property type="component" value="Unassembled WGS sequence"/>
</dbReference>
<keyword evidence="8" id="KW-1185">Reference proteome</keyword>
<accession>A0ABR0LKV5</accession>